<comment type="caution">
    <text evidence="9">The sequence shown here is derived from an EMBL/GenBank/DDBJ whole genome shotgun (WGS) entry which is preliminary data.</text>
</comment>
<dbReference type="Pfam" id="PF05977">
    <property type="entry name" value="MFS_3"/>
    <property type="match status" value="1"/>
</dbReference>
<feature type="transmembrane region" description="Helical" evidence="7">
    <location>
        <begin position="176"/>
        <end position="197"/>
    </location>
</feature>
<feature type="transmembrane region" description="Helical" evidence="7">
    <location>
        <begin position="209"/>
        <end position="228"/>
    </location>
</feature>
<keyword evidence="2" id="KW-0813">Transport</keyword>
<dbReference type="InterPro" id="IPR010290">
    <property type="entry name" value="TM_effector"/>
</dbReference>
<reference evidence="9" key="1">
    <citation type="submission" date="2023-03" db="EMBL/GenBank/DDBJ databases">
        <title>Actinoallomurus iriomotensis NBRC 103681.</title>
        <authorList>
            <person name="Ichikawa N."/>
            <person name="Sato H."/>
            <person name="Tonouchi N."/>
        </authorList>
    </citation>
    <scope>NUCLEOTIDE SEQUENCE</scope>
    <source>
        <strain evidence="9">NBRC 103681</strain>
    </source>
</reference>
<evidence type="ECO:0000256" key="5">
    <source>
        <dbReference type="ARBA" id="ARBA00022989"/>
    </source>
</evidence>
<dbReference type="Gene3D" id="1.20.1250.20">
    <property type="entry name" value="MFS general substrate transporter like domains"/>
    <property type="match status" value="1"/>
</dbReference>
<evidence type="ECO:0000256" key="7">
    <source>
        <dbReference type="SAM" id="Phobius"/>
    </source>
</evidence>
<evidence type="ECO:0000313" key="9">
    <source>
        <dbReference type="EMBL" id="GLY74645.1"/>
    </source>
</evidence>
<feature type="transmembrane region" description="Helical" evidence="7">
    <location>
        <begin position="6"/>
        <end position="22"/>
    </location>
</feature>
<dbReference type="PROSITE" id="PS50850">
    <property type="entry name" value="MFS"/>
    <property type="match status" value="1"/>
</dbReference>
<accession>A0A9W6VNE4</accession>
<keyword evidence="4 7" id="KW-0812">Transmembrane</keyword>
<dbReference type="Proteomes" id="UP001165135">
    <property type="component" value="Unassembled WGS sequence"/>
</dbReference>
<protein>
    <submittedName>
        <fullName evidence="9">MFS transporter</fullName>
    </submittedName>
</protein>
<comment type="subcellular location">
    <subcellularLocation>
        <location evidence="1">Cell membrane</location>
        <topology evidence="1">Multi-pass membrane protein</topology>
    </subcellularLocation>
</comment>
<evidence type="ECO:0000256" key="4">
    <source>
        <dbReference type="ARBA" id="ARBA00022692"/>
    </source>
</evidence>
<feature type="transmembrane region" description="Helical" evidence="7">
    <location>
        <begin position="331"/>
        <end position="349"/>
    </location>
</feature>
<evidence type="ECO:0000256" key="6">
    <source>
        <dbReference type="ARBA" id="ARBA00023136"/>
    </source>
</evidence>
<name>A0A9W6VNE4_9ACTN</name>
<dbReference type="GO" id="GO:0005886">
    <property type="term" value="C:plasma membrane"/>
    <property type="evidence" value="ECO:0007669"/>
    <property type="project" value="UniProtKB-SubCell"/>
</dbReference>
<evidence type="ECO:0000256" key="3">
    <source>
        <dbReference type="ARBA" id="ARBA00022475"/>
    </source>
</evidence>
<evidence type="ECO:0000313" key="10">
    <source>
        <dbReference type="Proteomes" id="UP001165135"/>
    </source>
</evidence>
<feature type="transmembrane region" description="Helical" evidence="7">
    <location>
        <begin position="55"/>
        <end position="75"/>
    </location>
</feature>
<organism evidence="9 10">
    <name type="scientific">Actinoallomurus iriomotensis</name>
    <dbReference type="NCBI Taxonomy" id="478107"/>
    <lineage>
        <taxon>Bacteria</taxon>
        <taxon>Bacillati</taxon>
        <taxon>Actinomycetota</taxon>
        <taxon>Actinomycetes</taxon>
        <taxon>Streptosporangiales</taxon>
        <taxon>Thermomonosporaceae</taxon>
        <taxon>Actinoallomurus</taxon>
    </lineage>
</organism>
<dbReference type="InterPro" id="IPR020846">
    <property type="entry name" value="MFS_dom"/>
</dbReference>
<evidence type="ECO:0000259" key="8">
    <source>
        <dbReference type="PROSITE" id="PS50850"/>
    </source>
</evidence>
<evidence type="ECO:0000256" key="1">
    <source>
        <dbReference type="ARBA" id="ARBA00004651"/>
    </source>
</evidence>
<dbReference type="PANTHER" id="PTHR23513">
    <property type="entry name" value="INTEGRAL MEMBRANE EFFLUX PROTEIN-RELATED"/>
    <property type="match status" value="1"/>
</dbReference>
<feature type="transmembrane region" description="Helical" evidence="7">
    <location>
        <begin position="249"/>
        <end position="277"/>
    </location>
</feature>
<dbReference type="GO" id="GO:0022857">
    <property type="term" value="F:transmembrane transporter activity"/>
    <property type="evidence" value="ECO:0007669"/>
    <property type="project" value="InterPro"/>
</dbReference>
<sequence>MVNAAQFVPYALLGLIAGVYVDRWRRRTVLVWSSVGRALALGAIPVLWALGSLHVWMLVILLLAFGAFSVFGFAATQSLLPRLVPTSQLVIANARLDQTDTAAQTLGPVLGGGMVGVLGAPVTIAVDAVSYVVDAALNAGLRVEEPRSSTADRRDLLGEVREGVNWTYRHRTLGPLAVSTHVWFLANSASFTALAVIALRTLGFSSLSYSLLLTTSGLAGLVGATLAPKIGLRWGAGRTIICARAAYPVAWLVVALTLTTSAHTAALFVALAVHGLAAGVENANEMGYWQAATPDGLLGRVNATRRSANRTVAVLGSLLGGTVLATAGDRATILSVATVFGVAAAIAAFSQLRTNPETQTSAAAAHGPSPSP</sequence>
<dbReference type="SUPFAM" id="SSF103473">
    <property type="entry name" value="MFS general substrate transporter"/>
    <property type="match status" value="1"/>
</dbReference>
<feature type="domain" description="Major facilitator superfamily (MFS) profile" evidence="8">
    <location>
        <begin position="172"/>
        <end position="372"/>
    </location>
</feature>
<keyword evidence="5 7" id="KW-1133">Transmembrane helix</keyword>
<dbReference type="CDD" id="cd06173">
    <property type="entry name" value="MFS_MefA_like"/>
    <property type="match status" value="1"/>
</dbReference>
<proteinExistence type="predicted"/>
<dbReference type="EMBL" id="BSTJ01000003">
    <property type="protein sequence ID" value="GLY74645.1"/>
    <property type="molecule type" value="Genomic_DNA"/>
</dbReference>
<evidence type="ECO:0000256" key="2">
    <source>
        <dbReference type="ARBA" id="ARBA00022448"/>
    </source>
</evidence>
<gene>
    <name evidence="9" type="ORF">Airi01_029120</name>
</gene>
<dbReference type="InterPro" id="IPR036259">
    <property type="entry name" value="MFS_trans_sf"/>
</dbReference>
<keyword evidence="3" id="KW-1003">Cell membrane</keyword>
<dbReference type="PANTHER" id="PTHR23513:SF6">
    <property type="entry name" value="MAJOR FACILITATOR SUPERFAMILY ASSOCIATED DOMAIN-CONTAINING PROTEIN"/>
    <property type="match status" value="1"/>
</dbReference>
<keyword evidence="6 7" id="KW-0472">Membrane</keyword>
<dbReference type="AlphaFoldDB" id="A0A9W6VNE4"/>
<feature type="transmembrane region" description="Helical" evidence="7">
    <location>
        <begin position="29"/>
        <end position="49"/>
    </location>
</feature>